<comment type="caution">
    <text evidence="2">The sequence shown here is derived from an EMBL/GenBank/DDBJ whole genome shotgun (WGS) entry which is preliminary data.</text>
</comment>
<evidence type="ECO:0000313" key="2">
    <source>
        <dbReference type="EMBL" id="RCH55986.1"/>
    </source>
</evidence>
<dbReference type="InterPro" id="IPR013783">
    <property type="entry name" value="Ig-like_fold"/>
</dbReference>
<dbReference type="EMBL" id="QGDC01000002">
    <property type="protein sequence ID" value="RCH55986.1"/>
    <property type="molecule type" value="Genomic_DNA"/>
</dbReference>
<dbReference type="GO" id="GO:0004180">
    <property type="term" value="F:carboxypeptidase activity"/>
    <property type="evidence" value="ECO:0007669"/>
    <property type="project" value="UniProtKB-KW"/>
</dbReference>
<keyword evidence="2" id="KW-0645">Protease</keyword>
<dbReference type="Proteomes" id="UP000253209">
    <property type="component" value="Unassembled WGS sequence"/>
</dbReference>
<feature type="chain" id="PRO_5016909700" evidence="1">
    <location>
        <begin position="23"/>
        <end position="908"/>
    </location>
</feature>
<dbReference type="OrthoDB" id="609485at2"/>
<dbReference type="Gene3D" id="2.60.40.10">
    <property type="entry name" value="Immunoglobulins"/>
    <property type="match status" value="1"/>
</dbReference>
<organism evidence="2 3">
    <name type="scientific">Mucilaginibacter hurinus</name>
    <dbReference type="NCBI Taxonomy" id="2201324"/>
    <lineage>
        <taxon>Bacteria</taxon>
        <taxon>Pseudomonadati</taxon>
        <taxon>Bacteroidota</taxon>
        <taxon>Sphingobacteriia</taxon>
        <taxon>Sphingobacteriales</taxon>
        <taxon>Sphingobacteriaceae</taxon>
        <taxon>Mucilaginibacter</taxon>
    </lineage>
</organism>
<keyword evidence="1" id="KW-0732">Signal</keyword>
<gene>
    <name evidence="2" type="ORF">DJ568_04350</name>
</gene>
<dbReference type="SUPFAM" id="SSF49373">
    <property type="entry name" value="Invasin/intimin cell-adhesion fragments"/>
    <property type="match status" value="1"/>
</dbReference>
<keyword evidence="2" id="KW-0121">Carboxypeptidase</keyword>
<accession>A0A367GT16</accession>
<protein>
    <submittedName>
        <fullName evidence="2">Carboxypeptidase regulatory-like domain-containing protein</fullName>
    </submittedName>
</protein>
<reference evidence="2 3" key="1">
    <citation type="submission" date="2018-05" db="EMBL/GenBank/DDBJ databases">
        <title>Mucilaginibacter hurinus sp. nov., isolated from briquette warehouse soil.</title>
        <authorList>
            <person name="Choi L."/>
        </authorList>
    </citation>
    <scope>NUCLEOTIDE SEQUENCE [LARGE SCALE GENOMIC DNA]</scope>
    <source>
        <strain evidence="2 3">ZR32</strain>
    </source>
</reference>
<proteinExistence type="predicted"/>
<dbReference type="AlphaFoldDB" id="A0A367GT16"/>
<dbReference type="Pfam" id="PF13620">
    <property type="entry name" value="CarboxypepD_reg"/>
    <property type="match status" value="1"/>
</dbReference>
<dbReference type="SUPFAM" id="SSF49464">
    <property type="entry name" value="Carboxypeptidase regulatory domain-like"/>
    <property type="match status" value="1"/>
</dbReference>
<evidence type="ECO:0000256" key="1">
    <source>
        <dbReference type="SAM" id="SignalP"/>
    </source>
</evidence>
<sequence length="908" mass="99568">MKLSTSLFLSYILLSFCSPVFAQRDSISLNTIVEKANQLTQSHPIEKVYLHLDKPYYATGDTIWYKAYLTFGLHQPSELSKIVYVDIINSRDQLIASQMLSVKEGTAIGSIALTQPQFVQDSYHIRAYTKWMMNFDKAYYFNKTVVVGNAINKPVNTAIILKRTANSNNAGVNTIITYKDSDGNPLADKKVQWTITDNGEDLAKGKASTDAQGKLFINFPNTASTDLSSAVLNTVLDAGNHKEYSNSYPLKSVALPTDVQFFPEGGNFINGLRSKIAVKAVQPNGLGIDFTAVISDNTGATVTTCNSQHRGMGLFVLTPEAGKTYKAEVNFKDGTKDIYELPVAQTSGIIITAGTPDTANVYIKIAANESYLKSHLNKTYYLVAKTGQVICYAAKIKLTNPDFSAAIPANKFPTGIAQLTLMTSFGQPLSERLVFINRPDKLNLSVITDKKVYSNRKKVTMSVNAKNAVAGVSDLSVAVINETKVPVDEDAETTILSNMLLTSDIKGYVESPNYYFKGSSDKTASDLDLLMLTQGYRRFTYTEMLKNKIPQVNYFPEQGIELSGILRTSNGLPVKGGTVTLQIPSKYYTTRATTDAEGRFRFPGLVFADSAKIVISAKGNYNAKNMMVTVDGSSYPAMFPNPDEPDEQLNIDTKLSDYLVNSKKIYESSRQLQEVVIKAKAITKPGPSYRDHSALTGLSMPDHQISGDRFKGCNIMLQCLQGTLPGVTYDANTAQFYLSRSFNSGGRIPMALYVSGMPVDVGYLNSLNSADLASIEVFTRDELGMVNRAGQTNGVLAINMKVAPKGTKVSLQDLEELIPQAHTAKITPMGYTIPKTFYSPKYTPTGNGGAFGPDLRTTIYWNPRVNTEAGKATFDFFTADGKGSYRTVVEGIDKDGRIGRVVYRFKVE</sequence>
<name>A0A367GT16_9SPHI</name>
<evidence type="ECO:0000313" key="3">
    <source>
        <dbReference type="Proteomes" id="UP000253209"/>
    </source>
</evidence>
<dbReference type="InterPro" id="IPR008964">
    <property type="entry name" value="Invasin/intimin_cell_adhesion"/>
</dbReference>
<keyword evidence="2" id="KW-0378">Hydrolase</keyword>
<dbReference type="InterPro" id="IPR008969">
    <property type="entry name" value="CarboxyPept-like_regulatory"/>
</dbReference>
<feature type="signal peptide" evidence="1">
    <location>
        <begin position="1"/>
        <end position="22"/>
    </location>
</feature>
<keyword evidence="3" id="KW-1185">Reference proteome</keyword>
<dbReference type="RefSeq" id="WP_114004023.1">
    <property type="nucleotide sequence ID" value="NZ_QGDC01000002.1"/>
</dbReference>